<dbReference type="Pfam" id="PF04773">
    <property type="entry name" value="FecR"/>
    <property type="match status" value="1"/>
</dbReference>
<sequence>MKTRTDNLSGNFLRWILLSLMAVPVFAFAEDAAKVTAIWGKVQINGKPATVDSQISENTSIKTGADGYIYLKTLDDGMLIVRPNSEARIVSYHVDKKDPSNTRIKLELVSGVARSVSGNAVKLARQNFRFNTPVAAIGVRGTDFIVSTTADVTRVVVLEGGVVVSGFDGACSPQGGGPCEGISATELFARQQGLLLQINKGQSKPQLLQSAPGILPDSLAPPRSDEPGSKTLGASNNTNVSAAIDPNLDPNKAGGVQQTLVNNKPSTGTGNPGGQVALANTIIWGRYFELFGQKAEIDLKKQDESQNANLGTNKYFAIYRAKDAEWQVPTTGSLGFALKDSQALVVDNVKSLESAAKLENGKLQLDFASATFTTGFDVVSGNEKFALRGEGSVTSGGVLYGVNQQMPSANMSVQGVVTAEKGGTASYVFQSKLDEDGKRMVYGVTYWSKR</sequence>
<dbReference type="PANTHER" id="PTHR38731">
    <property type="entry name" value="LIPL45-RELATED LIPOPROTEIN-RELATED"/>
    <property type="match status" value="1"/>
</dbReference>
<dbReference type="RefSeq" id="WP_186955840.1">
    <property type="nucleotide sequence ID" value="NZ_JACOFX010000016.1"/>
</dbReference>
<evidence type="ECO:0000313" key="4">
    <source>
        <dbReference type="EMBL" id="MBC3910327.1"/>
    </source>
</evidence>
<evidence type="ECO:0000259" key="3">
    <source>
        <dbReference type="Pfam" id="PF04773"/>
    </source>
</evidence>
<keyword evidence="2" id="KW-0472">Membrane</keyword>
<keyword evidence="5" id="KW-1185">Reference proteome</keyword>
<feature type="compositionally biased region" description="Polar residues" evidence="1">
    <location>
        <begin position="232"/>
        <end position="241"/>
    </location>
</feature>
<dbReference type="Gene3D" id="2.60.120.1440">
    <property type="match status" value="1"/>
</dbReference>
<dbReference type="PANTHER" id="PTHR38731:SF3">
    <property type="entry name" value="BLL6125 PROTEIN"/>
    <property type="match status" value="1"/>
</dbReference>
<dbReference type="EMBL" id="JACOFX010000016">
    <property type="protein sequence ID" value="MBC3910327.1"/>
    <property type="molecule type" value="Genomic_DNA"/>
</dbReference>
<gene>
    <name evidence="4" type="ORF">H8L47_22435</name>
</gene>
<comment type="caution">
    <text evidence="4">The sequence shown here is derived from an EMBL/GenBank/DDBJ whole genome shotgun (WGS) entry which is preliminary data.</text>
</comment>
<dbReference type="InterPro" id="IPR006860">
    <property type="entry name" value="FecR"/>
</dbReference>
<evidence type="ECO:0000313" key="5">
    <source>
        <dbReference type="Proteomes" id="UP000646911"/>
    </source>
</evidence>
<organism evidence="4 5">
    <name type="scientific">Undibacterium umbellatum</name>
    <dbReference type="NCBI Taxonomy" id="2762300"/>
    <lineage>
        <taxon>Bacteria</taxon>
        <taxon>Pseudomonadati</taxon>
        <taxon>Pseudomonadota</taxon>
        <taxon>Betaproteobacteria</taxon>
        <taxon>Burkholderiales</taxon>
        <taxon>Oxalobacteraceae</taxon>
        <taxon>Undibacterium</taxon>
    </lineage>
</organism>
<name>A0ABR6ZF09_9BURK</name>
<feature type="compositionally biased region" description="Polar residues" evidence="1">
    <location>
        <begin position="256"/>
        <end position="269"/>
    </location>
</feature>
<feature type="domain" description="FecR protein" evidence="3">
    <location>
        <begin position="61"/>
        <end position="162"/>
    </location>
</feature>
<evidence type="ECO:0000256" key="2">
    <source>
        <dbReference type="SAM" id="Phobius"/>
    </source>
</evidence>
<keyword evidence="2" id="KW-1133">Transmembrane helix</keyword>
<dbReference type="Proteomes" id="UP000646911">
    <property type="component" value="Unassembled WGS sequence"/>
</dbReference>
<keyword evidence="2" id="KW-0812">Transmembrane</keyword>
<feature type="region of interest" description="Disordered" evidence="1">
    <location>
        <begin position="207"/>
        <end position="273"/>
    </location>
</feature>
<evidence type="ECO:0000256" key="1">
    <source>
        <dbReference type="SAM" id="MobiDB-lite"/>
    </source>
</evidence>
<accession>A0ABR6ZF09</accession>
<proteinExistence type="predicted"/>
<reference evidence="4 5" key="1">
    <citation type="submission" date="2020-08" db="EMBL/GenBank/DDBJ databases">
        <title>Novel species isolated from subtropical streams in China.</title>
        <authorList>
            <person name="Lu H."/>
        </authorList>
    </citation>
    <scope>NUCLEOTIDE SEQUENCE [LARGE SCALE GENOMIC DNA]</scope>
    <source>
        <strain evidence="4 5">NL8W</strain>
    </source>
</reference>
<feature type="transmembrane region" description="Helical" evidence="2">
    <location>
        <begin position="12"/>
        <end position="29"/>
    </location>
</feature>
<protein>
    <submittedName>
        <fullName evidence="4">FecR domain-containing protein</fullName>
    </submittedName>
</protein>